<evidence type="ECO:0000313" key="1">
    <source>
        <dbReference type="EMBL" id="GIY06300.1"/>
    </source>
</evidence>
<sequence>MLEKLYTDQKGKSNSVSEKGAIYFPPKKHPFCRHQKHYRQHRIELVFDQRVLLTLINVTWRSKLVMRLFVTCPPHYPSPAPLRYGSLVDCD</sequence>
<comment type="caution">
    <text evidence="1">The sequence shown here is derived from an EMBL/GenBank/DDBJ whole genome shotgun (WGS) entry which is preliminary data.</text>
</comment>
<dbReference type="EMBL" id="BPLR01005945">
    <property type="protein sequence ID" value="GIY06300.1"/>
    <property type="molecule type" value="Genomic_DNA"/>
</dbReference>
<reference evidence="1 2" key="1">
    <citation type="submission" date="2021-06" db="EMBL/GenBank/DDBJ databases">
        <title>Caerostris extrusa draft genome.</title>
        <authorList>
            <person name="Kono N."/>
            <person name="Arakawa K."/>
        </authorList>
    </citation>
    <scope>NUCLEOTIDE SEQUENCE [LARGE SCALE GENOMIC DNA]</scope>
</reference>
<name>A0AAV4QA22_CAEEX</name>
<accession>A0AAV4QA22</accession>
<evidence type="ECO:0000313" key="2">
    <source>
        <dbReference type="Proteomes" id="UP001054945"/>
    </source>
</evidence>
<keyword evidence="2" id="KW-1185">Reference proteome</keyword>
<dbReference type="AlphaFoldDB" id="A0AAV4QA22"/>
<proteinExistence type="predicted"/>
<organism evidence="1 2">
    <name type="scientific">Caerostris extrusa</name>
    <name type="common">Bark spider</name>
    <name type="synonym">Caerostris bankana</name>
    <dbReference type="NCBI Taxonomy" id="172846"/>
    <lineage>
        <taxon>Eukaryota</taxon>
        <taxon>Metazoa</taxon>
        <taxon>Ecdysozoa</taxon>
        <taxon>Arthropoda</taxon>
        <taxon>Chelicerata</taxon>
        <taxon>Arachnida</taxon>
        <taxon>Araneae</taxon>
        <taxon>Araneomorphae</taxon>
        <taxon>Entelegynae</taxon>
        <taxon>Araneoidea</taxon>
        <taxon>Araneidae</taxon>
        <taxon>Caerostris</taxon>
    </lineage>
</organism>
<dbReference type="Proteomes" id="UP001054945">
    <property type="component" value="Unassembled WGS sequence"/>
</dbReference>
<gene>
    <name evidence="1" type="ORF">CEXT_567191</name>
</gene>
<protein>
    <submittedName>
        <fullName evidence="1">Uncharacterized protein</fullName>
    </submittedName>
</protein>